<dbReference type="PROSITE" id="PS51257">
    <property type="entry name" value="PROKAR_LIPOPROTEIN"/>
    <property type="match status" value="1"/>
</dbReference>
<sequence>MRRLPLAVILKKMRKLKVLLLLAIVLIMTGCAATDFSYAWPYIQMRPEKVRKFTPKNYSDCIAAIGTVLTPVVKQHFKNQDSAIAVIEICNEIGGFFILNWWMARYNKQTVTGYGGKVPKVPIDLPSHFIKDGIYHPEAMLRIMFACYYKYLNSQAYNWDEEISKVKTIWPSGNPTNYSELLPDTIAKLERKIKSNYQYSLLSEADTVNILYNRPPRFSKKSSDWYYLTGIINFKIPQTESINIKIIDIKSEFNQNYMIDNTDTLKIGDTLTDFHEGWLSRNVFYFKYSRCKEYREAFNVK</sequence>
<dbReference type="AlphaFoldDB" id="A0A645DY42"/>
<reference evidence="1" key="1">
    <citation type="submission" date="2019-08" db="EMBL/GenBank/DDBJ databases">
        <authorList>
            <person name="Kucharzyk K."/>
            <person name="Murdoch R.W."/>
            <person name="Higgins S."/>
            <person name="Loffler F."/>
        </authorList>
    </citation>
    <scope>NUCLEOTIDE SEQUENCE</scope>
</reference>
<protein>
    <submittedName>
        <fullName evidence="1">Uncharacterized protein</fullName>
    </submittedName>
</protein>
<comment type="caution">
    <text evidence="1">The sequence shown here is derived from an EMBL/GenBank/DDBJ whole genome shotgun (WGS) entry which is preliminary data.</text>
</comment>
<organism evidence="1">
    <name type="scientific">bioreactor metagenome</name>
    <dbReference type="NCBI Taxonomy" id="1076179"/>
    <lineage>
        <taxon>unclassified sequences</taxon>
        <taxon>metagenomes</taxon>
        <taxon>ecological metagenomes</taxon>
    </lineage>
</organism>
<proteinExistence type="predicted"/>
<accession>A0A645DY42</accession>
<name>A0A645DY42_9ZZZZ</name>
<dbReference type="EMBL" id="VSSQ01041072">
    <property type="protein sequence ID" value="MPM94440.1"/>
    <property type="molecule type" value="Genomic_DNA"/>
</dbReference>
<evidence type="ECO:0000313" key="1">
    <source>
        <dbReference type="EMBL" id="MPM94440.1"/>
    </source>
</evidence>
<gene>
    <name evidence="1" type="ORF">SDC9_141586</name>
</gene>